<proteinExistence type="predicted"/>
<dbReference type="InterPro" id="IPR010894">
    <property type="entry name" value="SpoVAD"/>
</dbReference>
<dbReference type="Pfam" id="PF07451">
    <property type="entry name" value="SpoVAD"/>
    <property type="match status" value="1"/>
</dbReference>
<accession>A0A6M1RM16</accession>
<gene>
    <name evidence="1" type="ORF">G5S52_23575</name>
</gene>
<organism evidence="1 2">
    <name type="scientific">Grimontia sedimenti</name>
    <dbReference type="NCBI Taxonomy" id="2711294"/>
    <lineage>
        <taxon>Bacteria</taxon>
        <taxon>Pseudomonadati</taxon>
        <taxon>Pseudomonadota</taxon>
        <taxon>Gammaproteobacteria</taxon>
        <taxon>Vibrionales</taxon>
        <taxon>Vibrionaceae</taxon>
        <taxon>Grimontia</taxon>
    </lineage>
</organism>
<protein>
    <submittedName>
        <fullName evidence="1">Uncharacterized protein</fullName>
    </submittedName>
</protein>
<keyword evidence="2" id="KW-1185">Reference proteome</keyword>
<evidence type="ECO:0000313" key="1">
    <source>
        <dbReference type="EMBL" id="NGO00463.1"/>
    </source>
</evidence>
<sequence>MRCAHVQRKPRGTIWRKWLCLFGSGDTILRHLEDTGRTPADYDVIITGDLGKLGHSLS</sequence>
<comment type="caution">
    <text evidence="1">The sequence shown here is derived from an EMBL/GenBank/DDBJ whole genome shotgun (WGS) entry which is preliminary data.</text>
</comment>
<name>A0A6M1RM16_9GAMM</name>
<reference evidence="1 2" key="1">
    <citation type="submission" date="2020-02" db="EMBL/GenBank/DDBJ databases">
        <title>The draft genome of Grimontia sedimenta sp. nov., isolated from benthic sediments near coral reefs south of Kuwait.</title>
        <authorList>
            <person name="Mahmoud H.M."/>
            <person name="Jose L."/>
            <person name="Eapen S."/>
        </authorList>
    </citation>
    <scope>NUCLEOTIDE SEQUENCE [LARGE SCALE GENOMIC DNA]</scope>
    <source>
        <strain evidence="1 2">S25</strain>
    </source>
</reference>
<feature type="non-terminal residue" evidence="1">
    <location>
        <position position="58"/>
    </location>
</feature>
<dbReference type="Gene3D" id="3.40.47.40">
    <property type="entry name" value="Stage V sporulation protein AD"/>
    <property type="match status" value="1"/>
</dbReference>
<dbReference type="AlphaFoldDB" id="A0A6M1RM16"/>
<dbReference type="EMBL" id="JAALDL010000074">
    <property type="protein sequence ID" value="NGO00463.1"/>
    <property type="molecule type" value="Genomic_DNA"/>
</dbReference>
<evidence type="ECO:0000313" key="2">
    <source>
        <dbReference type="Proteomes" id="UP000473008"/>
    </source>
</evidence>
<dbReference type="Proteomes" id="UP000473008">
    <property type="component" value="Unassembled WGS sequence"/>
</dbReference>
<dbReference type="InterPro" id="IPR038369">
    <property type="entry name" value="SpoVAD_sf"/>
</dbReference>